<proteinExistence type="predicted"/>
<organism evidence="3 4">
    <name type="scientific">Eubacterium ruminantium</name>
    <dbReference type="NCBI Taxonomy" id="42322"/>
    <lineage>
        <taxon>Bacteria</taxon>
        <taxon>Bacillati</taxon>
        <taxon>Bacillota</taxon>
        <taxon>Clostridia</taxon>
        <taxon>Eubacteriales</taxon>
        <taxon>Eubacteriaceae</taxon>
        <taxon>Eubacterium</taxon>
    </lineage>
</organism>
<sequence length="258" mass="29845">MKIKSLKKLSFLFVFALILSVIPSISVSAASYDRDFVAIKKVKLWVQNSHAYKRGEVKLYCLEGESPVLETQVKGLTKGNKYNIDVTLYKDGRYVYSDSLYGTKNTAPLFVLPELEAGRYMVVYSFSGDTVVQKDFSYEIDVMKEDAFNYTSNLFANFGIPTDEVLYSFVYQLSDEKITVGEVADYVYLHFKQDTLTDEQFVKNLYKGLLYRDYDEGGYYYWLGKLQSKELTRSKVFAEFVGSYELEHNVCEKYNLPY</sequence>
<dbReference type="InterPro" id="IPR025282">
    <property type="entry name" value="DUF4214"/>
</dbReference>
<feature type="chain" id="PRO_5010561722" description="DUF4214 domain-containing protein" evidence="1">
    <location>
        <begin position="30"/>
        <end position="258"/>
    </location>
</feature>
<keyword evidence="4" id="KW-1185">Reference proteome</keyword>
<dbReference type="RefSeq" id="WP_078787235.1">
    <property type="nucleotide sequence ID" value="NZ_FMTO01000007.1"/>
</dbReference>
<dbReference type="OrthoDB" id="1949865at2"/>
<name>A0A1T4MZ91_9FIRM</name>
<reference evidence="3 4" key="1">
    <citation type="submission" date="2017-02" db="EMBL/GenBank/DDBJ databases">
        <authorList>
            <person name="Peterson S.W."/>
        </authorList>
    </citation>
    <scope>NUCLEOTIDE SEQUENCE [LARGE SCALE GENOMIC DNA]</scope>
    <source>
        <strain evidence="3 4">ATCC 17233</strain>
    </source>
</reference>
<keyword evidence="1" id="KW-0732">Signal</keyword>
<accession>A0A1T4MZ91</accession>
<dbReference type="AlphaFoldDB" id="A0A1T4MZ91"/>
<dbReference type="Pfam" id="PF13946">
    <property type="entry name" value="DUF4214"/>
    <property type="match status" value="1"/>
</dbReference>
<evidence type="ECO:0000256" key="1">
    <source>
        <dbReference type="SAM" id="SignalP"/>
    </source>
</evidence>
<evidence type="ECO:0000313" key="4">
    <source>
        <dbReference type="Proteomes" id="UP000189857"/>
    </source>
</evidence>
<dbReference type="EMBL" id="FUXA01000008">
    <property type="protein sequence ID" value="SJZ72379.1"/>
    <property type="molecule type" value="Genomic_DNA"/>
</dbReference>
<feature type="domain" description="DUF4214" evidence="2">
    <location>
        <begin position="195"/>
        <end position="248"/>
    </location>
</feature>
<evidence type="ECO:0000313" key="3">
    <source>
        <dbReference type="EMBL" id="SJZ72379.1"/>
    </source>
</evidence>
<evidence type="ECO:0000259" key="2">
    <source>
        <dbReference type="Pfam" id="PF13946"/>
    </source>
</evidence>
<feature type="signal peptide" evidence="1">
    <location>
        <begin position="1"/>
        <end position="29"/>
    </location>
</feature>
<protein>
    <recommendedName>
        <fullName evidence="2">DUF4214 domain-containing protein</fullName>
    </recommendedName>
</protein>
<dbReference type="Proteomes" id="UP000189857">
    <property type="component" value="Unassembled WGS sequence"/>
</dbReference>
<gene>
    <name evidence="3" type="ORF">SAMN02745110_01393</name>
</gene>